<feature type="transmembrane region" description="Helical" evidence="7">
    <location>
        <begin position="76"/>
        <end position="96"/>
    </location>
</feature>
<dbReference type="NCBIfam" id="TIGR03023">
    <property type="entry name" value="WcaJ_sugtrans"/>
    <property type="match status" value="1"/>
</dbReference>
<dbReference type="PANTHER" id="PTHR30576:SF21">
    <property type="entry name" value="UDP-GLUCOSE:UNDECAPRENYL-PHOSPHATE GLUCOSE-1-PHOSPHATE TRANSFERASE"/>
    <property type="match status" value="1"/>
</dbReference>
<dbReference type="InterPro" id="IPR003362">
    <property type="entry name" value="Bact_transf"/>
</dbReference>
<organism evidence="9 10">
    <name type="scientific">Dechloromonas hankyongensis</name>
    <dbReference type="NCBI Taxonomy" id="2908002"/>
    <lineage>
        <taxon>Bacteria</taxon>
        <taxon>Pseudomonadati</taxon>
        <taxon>Pseudomonadota</taxon>
        <taxon>Betaproteobacteria</taxon>
        <taxon>Rhodocyclales</taxon>
        <taxon>Azonexaceae</taxon>
        <taxon>Dechloromonas</taxon>
    </lineage>
</organism>
<keyword evidence="4 7" id="KW-0812">Transmembrane</keyword>
<keyword evidence="6 7" id="KW-0472">Membrane</keyword>
<dbReference type="InterPro" id="IPR017475">
    <property type="entry name" value="EPS_sugar_tfrase"/>
</dbReference>
<evidence type="ECO:0000256" key="7">
    <source>
        <dbReference type="SAM" id="Phobius"/>
    </source>
</evidence>
<name>A0ABS9K656_9RHOO</name>
<feature type="transmembrane region" description="Helical" evidence="7">
    <location>
        <begin position="21"/>
        <end position="42"/>
    </location>
</feature>
<keyword evidence="3 9" id="KW-0808">Transferase</keyword>
<dbReference type="SUPFAM" id="SSF51735">
    <property type="entry name" value="NAD(P)-binding Rossmann-fold domains"/>
    <property type="match status" value="1"/>
</dbReference>
<reference evidence="9" key="1">
    <citation type="submission" date="2022-01" db="EMBL/GenBank/DDBJ databases">
        <authorList>
            <person name="Jo J.-H."/>
            <person name="Im W.-T."/>
        </authorList>
    </citation>
    <scope>NUCLEOTIDE SEQUENCE</scope>
    <source>
        <strain evidence="9">XY25</strain>
    </source>
</reference>
<comment type="subcellular location">
    <subcellularLocation>
        <location evidence="1">Membrane</location>
        <topology evidence="1">Multi-pass membrane protein</topology>
    </subcellularLocation>
</comment>
<dbReference type="Gene3D" id="3.40.50.720">
    <property type="entry name" value="NAD(P)-binding Rossmann-like Domain"/>
    <property type="match status" value="1"/>
</dbReference>
<evidence type="ECO:0000259" key="8">
    <source>
        <dbReference type="Pfam" id="PF02397"/>
    </source>
</evidence>
<evidence type="ECO:0000313" key="10">
    <source>
        <dbReference type="Proteomes" id="UP001165384"/>
    </source>
</evidence>
<comment type="caution">
    <text evidence="9">The sequence shown here is derived from an EMBL/GenBank/DDBJ whole genome shotgun (WGS) entry which is preliminary data.</text>
</comment>
<proteinExistence type="inferred from homology"/>
<comment type="similarity">
    <text evidence="2">Belongs to the bacterial sugar transferase family.</text>
</comment>
<keyword evidence="5 7" id="KW-1133">Transmembrane helix</keyword>
<dbReference type="InterPro" id="IPR017473">
    <property type="entry name" value="Undecaprenyl-P_gluc_Ptfrase"/>
</dbReference>
<dbReference type="Proteomes" id="UP001165384">
    <property type="component" value="Unassembled WGS sequence"/>
</dbReference>
<feature type="transmembrane region" description="Helical" evidence="7">
    <location>
        <begin position="48"/>
        <end position="64"/>
    </location>
</feature>
<dbReference type="Pfam" id="PF13727">
    <property type="entry name" value="CoA_binding_3"/>
    <property type="match status" value="1"/>
</dbReference>
<evidence type="ECO:0000256" key="1">
    <source>
        <dbReference type="ARBA" id="ARBA00004141"/>
    </source>
</evidence>
<evidence type="ECO:0000256" key="4">
    <source>
        <dbReference type="ARBA" id="ARBA00022692"/>
    </source>
</evidence>
<dbReference type="GO" id="GO:0089702">
    <property type="term" value="F:undecaprenyl-phosphate glucose phosphotransferase activity"/>
    <property type="evidence" value="ECO:0007669"/>
    <property type="project" value="UniProtKB-EC"/>
</dbReference>
<dbReference type="Pfam" id="PF02397">
    <property type="entry name" value="Bac_transf"/>
    <property type="match status" value="1"/>
</dbReference>
<dbReference type="PANTHER" id="PTHR30576">
    <property type="entry name" value="COLANIC BIOSYNTHESIS UDP-GLUCOSE LIPID CARRIER TRANSFERASE"/>
    <property type="match status" value="1"/>
</dbReference>
<dbReference type="InterPro" id="IPR036291">
    <property type="entry name" value="NAD(P)-bd_dom_sf"/>
</dbReference>
<dbReference type="EMBL" id="JAKLTN010000004">
    <property type="protein sequence ID" value="MCG2578656.1"/>
    <property type="molecule type" value="Genomic_DNA"/>
</dbReference>
<evidence type="ECO:0000256" key="2">
    <source>
        <dbReference type="ARBA" id="ARBA00006464"/>
    </source>
</evidence>
<gene>
    <name evidence="9" type="ORF">LZ012_16785</name>
</gene>
<dbReference type="NCBIfam" id="TIGR03025">
    <property type="entry name" value="EPS_sugtrans"/>
    <property type="match status" value="1"/>
</dbReference>
<dbReference type="EC" id="2.7.8.31" evidence="9"/>
<dbReference type="RefSeq" id="WP_275712044.1">
    <property type="nucleotide sequence ID" value="NZ_JAKLTN010000004.1"/>
</dbReference>
<evidence type="ECO:0000313" key="9">
    <source>
        <dbReference type="EMBL" id="MCG2578656.1"/>
    </source>
</evidence>
<feature type="transmembrane region" description="Helical" evidence="7">
    <location>
        <begin position="278"/>
        <end position="299"/>
    </location>
</feature>
<evidence type="ECO:0000256" key="3">
    <source>
        <dbReference type="ARBA" id="ARBA00022679"/>
    </source>
</evidence>
<evidence type="ECO:0000256" key="5">
    <source>
        <dbReference type="ARBA" id="ARBA00022989"/>
    </source>
</evidence>
<feature type="domain" description="Bacterial sugar transferase" evidence="8">
    <location>
        <begin position="273"/>
        <end position="457"/>
    </location>
</feature>
<sequence length="463" mass="51128">MQIVHPSGPYLQGYALTSTGLMRALLGPALAALALPLCAAFFRQPVDGAYLILAIFVFALSFPGRSPRRGSLAGTIASVLSGWLLVVALLLLLGWATQLLDHFDPRVLVAWALLTPLLQIAIHYLFPLVLPFVMAAEGGPRSAIIVGRGQLSRQLAAALAGAPDLGIRIAGYFDDRTSRLHPESDGDVLGPLGKVAAYVKQHAIDRIYITLPMASQPRILRLLDELRDTTASIYFTPDIFVCDLIQARLDTVGGMPVVGICETPHYGVSGPLKRASDLVLASLILILIAPLMLAIAIAIRIQSPGPVIFRQRRYGLDGHEIVVYKFRTMTVAEDGDEIRQATRNDSRVTRLGAFLRRTSLDELPQFINVLQGRMSVVGPRPHAVAHNELYRKLINGYMLRHKVRPGITGWAQVNGLRGETDVLEKMQRRVDYDLAYLRGWSLRWDLEIILKTLFVVWKKPNAY</sequence>
<keyword evidence="10" id="KW-1185">Reference proteome</keyword>
<feature type="transmembrane region" description="Helical" evidence="7">
    <location>
        <begin position="108"/>
        <end position="133"/>
    </location>
</feature>
<accession>A0ABS9K656</accession>
<protein>
    <submittedName>
        <fullName evidence="9">Undecaprenyl-phosphate glucose phosphotransferase</fullName>
        <ecNumber evidence="9">2.7.8.31</ecNumber>
    </submittedName>
</protein>
<evidence type="ECO:0000256" key="6">
    <source>
        <dbReference type="ARBA" id="ARBA00023136"/>
    </source>
</evidence>